<sequence length="86" mass="9730">MFIHLGGDIVLKAEKIITIIDHQSEEASAENKAFIKDSMEKKRTQRVTEDAAKSIVVTDECVYLSPISSHTLKRRAETPTFSHEEE</sequence>
<protein>
    <recommendedName>
        <fullName evidence="3">DUF370 domain-containing protein</fullName>
    </recommendedName>
</protein>
<dbReference type="RefSeq" id="WP_090842739.1">
    <property type="nucleotide sequence ID" value="NZ_FNIL01000005.1"/>
</dbReference>
<gene>
    <name evidence="1" type="ORF">SAMN04488053_1055</name>
</gene>
<dbReference type="Proteomes" id="UP000198778">
    <property type="component" value="Unassembled WGS sequence"/>
</dbReference>
<evidence type="ECO:0000313" key="1">
    <source>
        <dbReference type="EMBL" id="SDN95887.1"/>
    </source>
</evidence>
<reference evidence="2" key="1">
    <citation type="submission" date="2016-10" db="EMBL/GenBank/DDBJ databases">
        <authorList>
            <person name="Varghese N."/>
            <person name="Submissions S."/>
        </authorList>
    </citation>
    <scope>NUCLEOTIDE SEQUENCE [LARGE SCALE GENOMIC DNA]</scope>
    <source>
        <strain evidence="2">CGMCC 1.10369</strain>
    </source>
</reference>
<dbReference type="OrthoDB" id="9811390at2"/>
<name>A0A1H0FML2_9BACI</name>
<evidence type="ECO:0000313" key="2">
    <source>
        <dbReference type="Proteomes" id="UP000198778"/>
    </source>
</evidence>
<dbReference type="NCBIfam" id="NF046065">
    <property type="entry name" value="MtxRegRemB"/>
    <property type="match status" value="1"/>
</dbReference>
<dbReference type="AlphaFoldDB" id="A0A1H0FML2"/>
<dbReference type="Pfam" id="PF04025">
    <property type="entry name" value="RemA-like"/>
    <property type="match status" value="1"/>
</dbReference>
<proteinExistence type="predicted"/>
<organism evidence="1 2">
    <name type="scientific">Alkalicoccus daliensis</name>
    <dbReference type="NCBI Taxonomy" id="745820"/>
    <lineage>
        <taxon>Bacteria</taxon>
        <taxon>Bacillati</taxon>
        <taxon>Bacillota</taxon>
        <taxon>Bacilli</taxon>
        <taxon>Bacillales</taxon>
        <taxon>Bacillaceae</taxon>
        <taxon>Alkalicoccus</taxon>
    </lineage>
</organism>
<dbReference type="InterPro" id="IPR007169">
    <property type="entry name" value="RemA-like"/>
</dbReference>
<dbReference type="STRING" id="745820.SAMN04488053_1055"/>
<evidence type="ECO:0008006" key="3">
    <source>
        <dbReference type="Google" id="ProtNLM"/>
    </source>
</evidence>
<keyword evidence="2" id="KW-1185">Reference proteome</keyword>
<dbReference type="EMBL" id="FNIL01000005">
    <property type="protein sequence ID" value="SDN95887.1"/>
    <property type="molecule type" value="Genomic_DNA"/>
</dbReference>
<accession>A0A1H0FML2</accession>